<protein>
    <submittedName>
        <fullName evidence="1">Uncharacterized protein</fullName>
    </submittedName>
</protein>
<sequence>MRVLISAVGDTDPFRNFHDGALIHIARKYRPEKVILIFSEHTAKKTR</sequence>
<organism evidence="1 2">
    <name type="scientific">Streptococcus thermophilus</name>
    <dbReference type="NCBI Taxonomy" id="1308"/>
    <lineage>
        <taxon>Bacteria</taxon>
        <taxon>Bacillati</taxon>
        <taxon>Bacillota</taxon>
        <taxon>Bacilli</taxon>
        <taxon>Lactobacillales</taxon>
        <taxon>Streptococcaceae</taxon>
        <taxon>Streptococcus</taxon>
    </lineage>
</organism>
<gene>
    <name evidence="1" type="ORF">STHERMO_1025</name>
</gene>
<name>A0AAU9H733_STRTR</name>
<reference evidence="1 2" key="1">
    <citation type="submission" date="2020-06" db="EMBL/GenBank/DDBJ databases">
        <authorList>
            <person name="Chuat V."/>
        </authorList>
    </citation>
    <scope>NUCLEOTIDE SEQUENCE [LARGE SCALE GENOMIC DNA]</scope>
    <source>
        <strain evidence="1">STH_CIRM_1046</strain>
    </source>
</reference>
<dbReference type="RefSeq" id="WP_014608285.1">
    <property type="nucleotide sequence ID" value="NZ_BJMZ01000037.1"/>
</dbReference>
<dbReference type="EMBL" id="LR822030">
    <property type="protein sequence ID" value="CAD0155566.1"/>
    <property type="molecule type" value="Genomic_DNA"/>
</dbReference>
<dbReference type="Proteomes" id="UP000509120">
    <property type="component" value="Chromosome"/>
</dbReference>
<proteinExistence type="predicted"/>
<evidence type="ECO:0000313" key="2">
    <source>
        <dbReference type="Proteomes" id="UP000509120"/>
    </source>
</evidence>
<evidence type="ECO:0000313" key="1">
    <source>
        <dbReference type="EMBL" id="CAD0155566.1"/>
    </source>
</evidence>
<dbReference type="AlphaFoldDB" id="A0AAU9H733"/>
<accession>A0AAU9H733</accession>